<evidence type="ECO:0000256" key="10">
    <source>
        <dbReference type="ARBA" id="ARBA00023180"/>
    </source>
</evidence>
<gene>
    <name evidence="14" type="ORF">CPB84DRAFT_1967279</name>
</gene>
<evidence type="ECO:0000313" key="15">
    <source>
        <dbReference type="Proteomes" id="UP000724874"/>
    </source>
</evidence>
<evidence type="ECO:0000256" key="1">
    <source>
        <dbReference type="ARBA" id="ARBA00001973"/>
    </source>
</evidence>
<dbReference type="GO" id="GO:0005576">
    <property type="term" value="C:extracellular region"/>
    <property type="evidence" value="ECO:0007669"/>
    <property type="project" value="UniProtKB-SubCell"/>
</dbReference>
<keyword evidence="10" id="KW-0325">Glycoprotein</keyword>
<keyword evidence="15" id="KW-1185">Reference proteome</keyword>
<comment type="cofactor">
    <cofactor evidence="1">
        <name>Cu(2+)</name>
        <dbReference type="ChEBI" id="CHEBI:29036"/>
    </cofactor>
</comment>
<evidence type="ECO:0000256" key="4">
    <source>
        <dbReference type="ARBA" id="ARBA00022723"/>
    </source>
</evidence>
<protein>
    <recommendedName>
        <fullName evidence="16">Lytic polysaccharide monooxygenase</fullName>
    </recommendedName>
</protein>
<dbReference type="Pfam" id="PF22810">
    <property type="entry name" value="LPMO_AA14"/>
    <property type="match status" value="1"/>
</dbReference>
<dbReference type="GO" id="GO:0046872">
    <property type="term" value="F:metal ion binding"/>
    <property type="evidence" value="ECO:0007669"/>
    <property type="project" value="UniProtKB-KW"/>
</dbReference>
<feature type="signal peptide" evidence="13">
    <location>
        <begin position="1"/>
        <end position="18"/>
    </location>
</feature>
<evidence type="ECO:0000256" key="7">
    <source>
        <dbReference type="ARBA" id="ARBA00023008"/>
    </source>
</evidence>
<comment type="caution">
    <text evidence="14">The sequence shown here is derived from an EMBL/GenBank/DDBJ whole genome shotgun (WGS) entry which is preliminary data.</text>
</comment>
<evidence type="ECO:0000256" key="3">
    <source>
        <dbReference type="ARBA" id="ARBA00022525"/>
    </source>
</evidence>
<evidence type="ECO:0000256" key="9">
    <source>
        <dbReference type="ARBA" id="ARBA00023157"/>
    </source>
</evidence>
<feature type="compositionally biased region" description="Low complexity" evidence="12">
    <location>
        <begin position="317"/>
        <end position="330"/>
    </location>
</feature>
<keyword evidence="4" id="KW-0479">Metal-binding</keyword>
<feature type="compositionally biased region" description="Polar residues" evidence="12">
    <location>
        <begin position="337"/>
        <end position="348"/>
    </location>
</feature>
<keyword evidence="7" id="KW-0186">Copper</keyword>
<proteinExistence type="inferred from homology"/>
<dbReference type="GO" id="GO:0004497">
    <property type="term" value="F:monooxygenase activity"/>
    <property type="evidence" value="ECO:0007669"/>
    <property type="project" value="UniProtKB-KW"/>
</dbReference>
<accession>A0A9P5N8X8</accession>
<reference evidence="14" key="1">
    <citation type="submission" date="2020-11" db="EMBL/GenBank/DDBJ databases">
        <authorList>
            <consortium name="DOE Joint Genome Institute"/>
            <person name="Ahrendt S."/>
            <person name="Riley R."/>
            <person name="Andreopoulos W."/>
            <person name="LaButti K."/>
            <person name="Pangilinan J."/>
            <person name="Ruiz-duenas F.J."/>
            <person name="Barrasa J.M."/>
            <person name="Sanchez-Garcia M."/>
            <person name="Camarero S."/>
            <person name="Miyauchi S."/>
            <person name="Serrano A."/>
            <person name="Linde D."/>
            <person name="Babiker R."/>
            <person name="Drula E."/>
            <person name="Ayuso-Fernandez I."/>
            <person name="Pacheco R."/>
            <person name="Padilla G."/>
            <person name="Ferreira P."/>
            <person name="Barriuso J."/>
            <person name="Kellner H."/>
            <person name="Castanera R."/>
            <person name="Alfaro M."/>
            <person name="Ramirez L."/>
            <person name="Pisabarro A.G."/>
            <person name="Kuo A."/>
            <person name="Tritt A."/>
            <person name="Lipzen A."/>
            <person name="He G."/>
            <person name="Yan M."/>
            <person name="Ng V."/>
            <person name="Cullen D."/>
            <person name="Martin F."/>
            <person name="Rosso M.-N."/>
            <person name="Henrissat B."/>
            <person name="Hibbett D."/>
            <person name="Martinez A.T."/>
            <person name="Grigoriev I.V."/>
        </authorList>
    </citation>
    <scope>NUCLEOTIDE SEQUENCE</scope>
    <source>
        <strain evidence="14">AH 44721</strain>
    </source>
</reference>
<evidence type="ECO:0000256" key="8">
    <source>
        <dbReference type="ARBA" id="ARBA00023033"/>
    </source>
</evidence>
<comment type="subcellular location">
    <subcellularLocation>
        <location evidence="2">Secreted</location>
    </subcellularLocation>
</comment>
<evidence type="ECO:0000256" key="13">
    <source>
        <dbReference type="SAM" id="SignalP"/>
    </source>
</evidence>
<evidence type="ECO:0000256" key="12">
    <source>
        <dbReference type="SAM" id="MobiDB-lite"/>
    </source>
</evidence>
<dbReference type="Gene3D" id="2.70.50.70">
    <property type="match status" value="1"/>
</dbReference>
<dbReference type="InterPro" id="IPR054497">
    <property type="entry name" value="LPMO_AA14"/>
</dbReference>
<name>A0A9P5N8X8_GYMJU</name>
<keyword evidence="6" id="KW-0560">Oxidoreductase</keyword>
<dbReference type="EMBL" id="JADNYJ010000251">
    <property type="protein sequence ID" value="KAF8872926.1"/>
    <property type="molecule type" value="Genomic_DNA"/>
</dbReference>
<comment type="similarity">
    <text evidence="11">Belongs to the polysaccharide monooxygenase AA14 family.</text>
</comment>
<evidence type="ECO:0000256" key="5">
    <source>
        <dbReference type="ARBA" id="ARBA00022729"/>
    </source>
</evidence>
<dbReference type="OrthoDB" id="2019572at2759"/>
<sequence>MLAIISLASISVLPLVSGHAAFWHPSMWGFNVTQQTFSYDNRPVAPIKNMNFTEWWFHNHLAHPPNPGNIFELPAGQPATAQIACNKGATDFFASSEGGDIRDKNNLDNVCPGATSQEYHTNGLDDLEGCAMAIAYKNDVNQVQPEDFTVFSVNQTCVWTRFTDFQVPARMPPCPEGGCVCAFFWIHSPLSGGEENYMNGFKCNVTGSTSTFPVAQSKLPRRCGADPTNGKMQAAPANCTYGAKTPFYWFNLERNNMFEGTYSPPVYNDIYNFIDGPQDDIFVDSYLSIPDPAPNASMPILADVSSTKNPVPATNNSSSSSTGSGSGSSSALAKTCGSATALQPNSSSGGLGKREVKDVSSGSGSWGGLILRMSKRSRKLDMHKRHRLWHMW</sequence>
<keyword evidence="9" id="KW-1015">Disulfide bond</keyword>
<evidence type="ECO:0000256" key="2">
    <source>
        <dbReference type="ARBA" id="ARBA00004613"/>
    </source>
</evidence>
<evidence type="ECO:0000313" key="14">
    <source>
        <dbReference type="EMBL" id="KAF8872926.1"/>
    </source>
</evidence>
<evidence type="ECO:0000256" key="6">
    <source>
        <dbReference type="ARBA" id="ARBA00023002"/>
    </source>
</evidence>
<evidence type="ECO:0000256" key="11">
    <source>
        <dbReference type="ARBA" id="ARBA00046340"/>
    </source>
</evidence>
<organism evidence="14 15">
    <name type="scientific">Gymnopilus junonius</name>
    <name type="common">Spectacular rustgill mushroom</name>
    <name type="synonym">Gymnopilus spectabilis subsp. junonius</name>
    <dbReference type="NCBI Taxonomy" id="109634"/>
    <lineage>
        <taxon>Eukaryota</taxon>
        <taxon>Fungi</taxon>
        <taxon>Dikarya</taxon>
        <taxon>Basidiomycota</taxon>
        <taxon>Agaricomycotina</taxon>
        <taxon>Agaricomycetes</taxon>
        <taxon>Agaricomycetidae</taxon>
        <taxon>Agaricales</taxon>
        <taxon>Agaricineae</taxon>
        <taxon>Hymenogastraceae</taxon>
        <taxon>Gymnopilus</taxon>
    </lineage>
</organism>
<feature type="chain" id="PRO_5040419362" description="Lytic polysaccharide monooxygenase" evidence="13">
    <location>
        <begin position="19"/>
        <end position="392"/>
    </location>
</feature>
<keyword evidence="3" id="KW-0964">Secreted</keyword>
<feature type="region of interest" description="Disordered" evidence="12">
    <location>
        <begin position="306"/>
        <end position="364"/>
    </location>
</feature>
<dbReference type="AlphaFoldDB" id="A0A9P5N8X8"/>
<dbReference type="Proteomes" id="UP000724874">
    <property type="component" value="Unassembled WGS sequence"/>
</dbReference>
<evidence type="ECO:0008006" key="16">
    <source>
        <dbReference type="Google" id="ProtNLM"/>
    </source>
</evidence>
<keyword evidence="8" id="KW-0503">Monooxygenase</keyword>
<feature type="compositionally biased region" description="Polar residues" evidence="12">
    <location>
        <begin position="306"/>
        <end position="316"/>
    </location>
</feature>
<keyword evidence="5 13" id="KW-0732">Signal</keyword>